<dbReference type="AlphaFoldDB" id="A0A183F2M1"/>
<dbReference type="EMBL" id="UZAH01000257">
    <property type="protein sequence ID" value="VDO18771.1"/>
    <property type="molecule type" value="Genomic_DNA"/>
</dbReference>
<organism evidence="2 3">
    <name type="scientific">Heligmosomoides polygyrus</name>
    <name type="common">Parasitic roundworm</name>
    <dbReference type="NCBI Taxonomy" id="6339"/>
    <lineage>
        <taxon>Eukaryota</taxon>
        <taxon>Metazoa</taxon>
        <taxon>Ecdysozoa</taxon>
        <taxon>Nematoda</taxon>
        <taxon>Chromadorea</taxon>
        <taxon>Rhabditida</taxon>
        <taxon>Rhabditina</taxon>
        <taxon>Rhabditomorpha</taxon>
        <taxon>Strongyloidea</taxon>
        <taxon>Heligmosomidae</taxon>
        <taxon>Heligmosomoides</taxon>
    </lineage>
</organism>
<gene>
    <name evidence="1" type="ORF">HPBE_LOCUS389</name>
</gene>
<evidence type="ECO:0000313" key="2">
    <source>
        <dbReference type="Proteomes" id="UP000050761"/>
    </source>
</evidence>
<sequence>MRKRMVLTANSSFLTRTARSCRNTGSSLMWKTAMGRRYGIPTVPGNSDSGLPTWEPAGRDFFRPAPAFRKAAIGGFKLPAPAVVRSIPATWQLSSSLPPVILFIRSVVPAQDLDRLVPSAICRHPRDGTHSRLWGQAYLLKLA</sequence>
<reference evidence="1 2" key="1">
    <citation type="submission" date="2018-11" db="EMBL/GenBank/DDBJ databases">
        <authorList>
            <consortium name="Pathogen Informatics"/>
        </authorList>
    </citation>
    <scope>NUCLEOTIDE SEQUENCE [LARGE SCALE GENOMIC DNA]</scope>
</reference>
<evidence type="ECO:0000313" key="1">
    <source>
        <dbReference type="EMBL" id="VDO18771.1"/>
    </source>
</evidence>
<accession>A0A183F2M1</accession>
<dbReference type="Proteomes" id="UP000050761">
    <property type="component" value="Unassembled WGS sequence"/>
</dbReference>
<protein>
    <submittedName>
        <fullName evidence="1 3">Uncharacterized protein</fullName>
    </submittedName>
</protein>
<reference evidence="3" key="2">
    <citation type="submission" date="2019-09" db="UniProtKB">
        <authorList>
            <consortium name="WormBaseParasite"/>
        </authorList>
    </citation>
    <scope>IDENTIFICATION</scope>
</reference>
<dbReference type="WBParaSite" id="HPBE_0000038801-mRNA-1">
    <property type="protein sequence ID" value="HPBE_0000038801-mRNA-1"/>
    <property type="gene ID" value="HPBE_0000038801"/>
</dbReference>
<keyword evidence="2" id="KW-1185">Reference proteome</keyword>
<evidence type="ECO:0000313" key="3">
    <source>
        <dbReference type="WBParaSite" id="HPBE_0000038801-mRNA-1"/>
    </source>
</evidence>
<name>A0A183F2M1_HELPZ</name>
<accession>A0A3P7TD12</accession>
<proteinExistence type="predicted"/>